<dbReference type="GO" id="GO:0003700">
    <property type="term" value="F:DNA-binding transcription factor activity"/>
    <property type="evidence" value="ECO:0007669"/>
    <property type="project" value="InterPro"/>
</dbReference>
<reference evidence="2 3" key="1">
    <citation type="submission" date="2017-12" db="EMBL/GenBank/DDBJ databases">
        <title>Sequencing the genomes of 1000 Actinobacteria strains.</title>
        <authorList>
            <person name="Klenk H.-P."/>
        </authorList>
    </citation>
    <scope>NUCLEOTIDE SEQUENCE [LARGE SCALE GENOMIC DNA]</scope>
    <source>
        <strain evidence="2 3">DSM 45165</strain>
    </source>
</reference>
<dbReference type="SUPFAM" id="SSF46785">
    <property type="entry name" value="Winged helix' DNA-binding domain"/>
    <property type="match status" value="1"/>
</dbReference>
<evidence type="ECO:0000313" key="3">
    <source>
        <dbReference type="Proteomes" id="UP000233750"/>
    </source>
</evidence>
<sequence length="142" mass="15532">MRAADLHRLARTLREIALTSTGNTGADQVNAGELAVIEDVSRNPGATISDVTRRTGLAQSLVSRITHRMADAGIMQVRPDEKDRRKSRLEIEPSARAMFRTRADGSIASALAAHAPKLSAAQRKELTRHLAEAERLLREGQE</sequence>
<dbReference type="InterPro" id="IPR036388">
    <property type="entry name" value="WH-like_DNA-bd_sf"/>
</dbReference>
<dbReference type="InterPro" id="IPR036390">
    <property type="entry name" value="WH_DNA-bd_sf"/>
</dbReference>
<feature type="domain" description="HTH marR-type" evidence="1">
    <location>
        <begin position="22"/>
        <end position="123"/>
    </location>
</feature>
<dbReference type="RefSeq" id="WP_101434528.1">
    <property type="nucleotide sequence ID" value="NZ_PJMY01000003.1"/>
</dbReference>
<comment type="caution">
    <text evidence="2">The sequence shown here is derived from an EMBL/GenBank/DDBJ whole genome shotgun (WGS) entry which is preliminary data.</text>
</comment>
<proteinExistence type="predicted"/>
<dbReference type="EMBL" id="PJMY01000003">
    <property type="protein sequence ID" value="PKV90258.1"/>
    <property type="molecule type" value="Genomic_DNA"/>
</dbReference>
<evidence type="ECO:0000259" key="1">
    <source>
        <dbReference type="SMART" id="SM00347"/>
    </source>
</evidence>
<accession>A0A2N3W8R3</accession>
<keyword evidence="2" id="KW-0238">DNA-binding</keyword>
<dbReference type="Proteomes" id="UP000233750">
    <property type="component" value="Unassembled WGS sequence"/>
</dbReference>
<evidence type="ECO:0000313" key="2">
    <source>
        <dbReference type="EMBL" id="PKV90258.1"/>
    </source>
</evidence>
<dbReference type="GO" id="GO:0003677">
    <property type="term" value="F:DNA binding"/>
    <property type="evidence" value="ECO:0007669"/>
    <property type="project" value="UniProtKB-KW"/>
</dbReference>
<dbReference type="AlphaFoldDB" id="A0A2N3W8R3"/>
<dbReference type="SMART" id="SM00347">
    <property type="entry name" value="HTH_MARR"/>
    <property type="match status" value="1"/>
</dbReference>
<organism evidence="2 3">
    <name type="scientific">Amycolatopsis echigonensis</name>
    <dbReference type="NCBI Taxonomy" id="2576905"/>
    <lineage>
        <taxon>Bacteria</taxon>
        <taxon>Bacillati</taxon>
        <taxon>Actinomycetota</taxon>
        <taxon>Actinomycetes</taxon>
        <taxon>Pseudonocardiales</taxon>
        <taxon>Pseudonocardiaceae</taxon>
        <taxon>Amycolatopsis</taxon>
    </lineage>
</organism>
<dbReference type="Pfam" id="PF12802">
    <property type="entry name" value="MarR_2"/>
    <property type="match status" value="1"/>
</dbReference>
<dbReference type="OrthoDB" id="4557196at2"/>
<keyword evidence="3" id="KW-1185">Reference proteome</keyword>
<gene>
    <name evidence="2" type="ORF">ATK30_1000</name>
</gene>
<protein>
    <submittedName>
        <fullName evidence="2">DNA-binding MarR family transcriptional regulator</fullName>
    </submittedName>
</protein>
<dbReference type="InterPro" id="IPR000835">
    <property type="entry name" value="HTH_MarR-typ"/>
</dbReference>
<dbReference type="Gene3D" id="1.10.10.10">
    <property type="entry name" value="Winged helix-like DNA-binding domain superfamily/Winged helix DNA-binding domain"/>
    <property type="match status" value="1"/>
</dbReference>
<name>A0A2N3W8R3_9PSEU</name>